<dbReference type="EMBL" id="FRDM01000001">
    <property type="protein sequence ID" value="SHN52913.1"/>
    <property type="molecule type" value="Genomic_DNA"/>
</dbReference>
<proteinExistence type="predicted"/>
<evidence type="ECO:0000313" key="2">
    <source>
        <dbReference type="EMBL" id="SHN52913.1"/>
    </source>
</evidence>
<dbReference type="PANTHER" id="PTHR30007">
    <property type="entry name" value="PHP DOMAIN PROTEIN"/>
    <property type="match status" value="1"/>
</dbReference>
<evidence type="ECO:0000313" key="3">
    <source>
        <dbReference type="Proteomes" id="UP000184428"/>
    </source>
</evidence>
<protein>
    <submittedName>
        <fullName evidence="2">Putative transposase of IS4/5 family</fullName>
    </submittedName>
</protein>
<dbReference type="OrthoDB" id="3213859at2"/>
<sequence length="279" mass="30639">MPAVPSCILDPLREQFLALLPPQVDDHPLGCHRPRIDDAVVLDKLIEALVFGAGYERIADATCSATTLRRRRDEWIRQGIFDALRLAALDAYDTMIGLDLADVAVDGCTTKAPCGGECAGRSPVDRGKGGMKRSQLSDGAGVPMATVSAPANTVDHALLGPTLDALKDFQPLPAEATVHLDAGYDYRPCREALAERGLRGQIAARGTPAPIQVGKRWVVERANSWLNDFGRLRRCTERRRSCVDAYLALAAAIVTVRALRRAAWYLYRWDTRPRSPRIR</sequence>
<dbReference type="Pfam" id="PF01609">
    <property type="entry name" value="DDE_Tnp_1"/>
    <property type="match status" value="1"/>
</dbReference>
<dbReference type="InterPro" id="IPR002559">
    <property type="entry name" value="Transposase_11"/>
</dbReference>
<evidence type="ECO:0000259" key="1">
    <source>
        <dbReference type="Pfam" id="PF01609"/>
    </source>
</evidence>
<dbReference type="AlphaFoldDB" id="A0A1M7S3A2"/>
<organism evidence="2 3">
    <name type="scientific">Geodermatophilus obscurus</name>
    <dbReference type="NCBI Taxonomy" id="1861"/>
    <lineage>
        <taxon>Bacteria</taxon>
        <taxon>Bacillati</taxon>
        <taxon>Actinomycetota</taxon>
        <taxon>Actinomycetes</taxon>
        <taxon>Geodermatophilales</taxon>
        <taxon>Geodermatophilaceae</taxon>
        <taxon>Geodermatophilus</taxon>
    </lineage>
</organism>
<dbReference type="GO" id="GO:0006313">
    <property type="term" value="P:DNA transposition"/>
    <property type="evidence" value="ECO:0007669"/>
    <property type="project" value="InterPro"/>
</dbReference>
<feature type="domain" description="Transposase IS4-like" evidence="1">
    <location>
        <begin position="124"/>
        <end position="252"/>
    </location>
</feature>
<dbReference type="NCBIfam" id="NF033580">
    <property type="entry name" value="transpos_IS5_3"/>
    <property type="match status" value="1"/>
</dbReference>
<dbReference type="GO" id="GO:0004803">
    <property type="term" value="F:transposase activity"/>
    <property type="evidence" value="ECO:0007669"/>
    <property type="project" value="InterPro"/>
</dbReference>
<reference evidence="2 3" key="1">
    <citation type="submission" date="2016-12" db="EMBL/GenBank/DDBJ databases">
        <authorList>
            <person name="Song W.-J."/>
            <person name="Kurnit D.M."/>
        </authorList>
    </citation>
    <scope>NUCLEOTIDE SEQUENCE [LARGE SCALE GENOMIC DNA]</scope>
    <source>
        <strain evidence="2 3">DSM 43162</strain>
    </source>
</reference>
<dbReference type="RefSeq" id="WP_072912367.1">
    <property type="nucleotide sequence ID" value="NZ_FRDM01000001.1"/>
</dbReference>
<dbReference type="GO" id="GO:0003677">
    <property type="term" value="F:DNA binding"/>
    <property type="evidence" value="ECO:0007669"/>
    <property type="project" value="InterPro"/>
</dbReference>
<accession>A0A1M7S3A2</accession>
<gene>
    <name evidence="2" type="ORF">SAMN05660350_00439</name>
</gene>
<dbReference type="PANTHER" id="PTHR30007:SF0">
    <property type="entry name" value="TRANSPOSASE"/>
    <property type="match status" value="1"/>
</dbReference>
<name>A0A1M7S3A2_9ACTN</name>
<dbReference type="Proteomes" id="UP000184428">
    <property type="component" value="Unassembled WGS sequence"/>
</dbReference>